<name>A0A1B8XX19_XENTR</name>
<evidence type="ECO:0000313" key="2">
    <source>
        <dbReference type="EMBL" id="OCA15173.1"/>
    </source>
</evidence>
<feature type="non-terminal residue" evidence="2">
    <location>
        <position position="1"/>
    </location>
</feature>
<reference evidence="2" key="2">
    <citation type="journal article" date="2010" name="Science">
        <title>The genome of the Western clawed frog Xenopus tropicalis.</title>
        <authorList>
            <person name="Hellsten U."/>
            <person name="Harland R.M."/>
            <person name="Gilchrist M.J."/>
            <person name="Hendrix D."/>
            <person name="Jurka J."/>
            <person name="Kapitonov V."/>
            <person name="Ovcharenko I."/>
            <person name="Putnam N.H."/>
            <person name="Shu S."/>
            <person name="Taher L."/>
            <person name="Blitz I.L."/>
            <person name="Blumberg B."/>
            <person name="Dichmann D.S."/>
            <person name="Dubchak I."/>
            <person name="Amaya E."/>
            <person name="Detter J.C."/>
            <person name="Fletcher R."/>
            <person name="Gerhard D.S."/>
            <person name="Goodstein D."/>
            <person name="Graves T."/>
            <person name="Grigoriev I.V."/>
            <person name="Grimwood J."/>
            <person name="Kawashima T."/>
            <person name="Lindquist E."/>
            <person name="Lucas S.M."/>
            <person name="Mead P.E."/>
            <person name="Mitros T."/>
            <person name="Ogino H."/>
            <person name="Ohta Y."/>
            <person name="Poliakov A.V."/>
            <person name="Pollet N."/>
            <person name="Robert J."/>
            <person name="Salamov A."/>
            <person name="Sater A.K."/>
            <person name="Schmutz J."/>
            <person name="Terry A."/>
            <person name="Vize P.D."/>
            <person name="Warren W.C."/>
            <person name="Wells D."/>
            <person name="Wills A."/>
            <person name="Wilson R.K."/>
            <person name="Zimmerman L.B."/>
            <person name="Zorn A.M."/>
            <person name="Grainger R."/>
            <person name="Grammer T."/>
            <person name="Khokha M.K."/>
            <person name="Richardson P.M."/>
            <person name="Rokhsar D.S."/>
        </authorList>
    </citation>
    <scope>NUCLEOTIDE SEQUENCE [LARGE SCALE GENOMIC DNA]</scope>
    <source>
        <strain evidence="2">Nigerian</strain>
    </source>
</reference>
<dbReference type="EMBL" id="KV460941">
    <property type="protein sequence ID" value="OCA15173.1"/>
    <property type="molecule type" value="Genomic_DNA"/>
</dbReference>
<feature type="compositionally biased region" description="Basic and acidic residues" evidence="1">
    <location>
        <begin position="1"/>
        <end position="14"/>
    </location>
</feature>
<proteinExistence type="predicted"/>
<evidence type="ECO:0000256" key="1">
    <source>
        <dbReference type="SAM" id="MobiDB-lite"/>
    </source>
</evidence>
<feature type="region of interest" description="Disordered" evidence="1">
    <location>
        <begin position="1"/>
        <end position="59"/>
    </location>
</feature>
<dbReference type="AlphaFoldDB" id="A0A1B8XX19"/>
<sequence length="223" mass="23974">YARRGDTHEWEQRPLKGKAPRAGCADRAPRAGCADRAPRAGCADRAPRAGCADRAPRAGCADRAPRAGCADRAPRAGCADRAPRAGCADRAPRAGCADRAPRAGCADRAPRAAGMEPLNPQYLFCDTNKITEHVSESDPYVGRIPTLECVISLLVLYNSYLFVQVLKFRAIYCPPPPFALRVLINGTSALLSTSFPLCLLRTPPSPQQPISRTMGREQDSSSQ</sequence>
<feature type="region of interest" description="Disordered" evidence="1">
    <location>
        <begin position="202"/>
        <end position="223"/>
    </location>
</feature>
<reference evidence="2" key="1">
    <citation type="submission" date="2009-11" db="EMBL/GenBank/DDBJ databases">
        <authorList>
            <consortium name="US DOE Joint Genome Institute (JGI-PGF)"/>
            <person name="Ottilar R."/>
            <person name="Schmutz J."/>
            <person name="Salamov A."/>
            <person name="Cheng J.F."/>
            <person name="Lucas S."/>
            <person name="Pitluck S."/>
            <person name="Gundlach H."/>
            <person name="Guo Y."/>
            <person name="Haberer G."/>
            <person name="Nasrallah J."/>
            <person name="Mayer K.F.X."/>
            <person name="van de Peer Y."/>
            <person name="Weigel D."/>
            <person name="Grigoriev I.V."/>
        </authorList>
    </citation>
    <scope>NUCLEOTIDE SEQUENCE</scope>
    <source>
        <strain evidence="2">Nigerian</strain>
    </source>
</reference>
<reference evidence="2" key="3">
    <citation type="submission" date="2016-05" db="EMBL/GenBank/DDBJ databases">
        <title>WGS assembly of Xenopus tropicalis.</title>
        <authorList>
            <person name="Sessions A."/>
            <person name="Jenkins J."/>
            <person name="Mitros T."/>
            <person name="Lyons J.T."/>
            <person name="Dichmann D.S."/>
            <person name="Robert J."/>
            <person name="Harland R.M."/>
            <person name="Rokhsar D.S."/>
        </authorList>
    </citation>
    <scope>NUCLEOTIDE SEQUENCE</scope>
    <source>
        <strain evidence="2">Nigerian</strain>
    </source>
</reference>
<feature type="compositionally biased region" description="Basic and acidic residues" evidence="1">
    <location>
        <begin position="214"/>
        <end position="223"/>
    </location>
</feature>
<organism evidence="2">
    <name type="scientific">Xenopus tropicalis</name>
    <name type="common">Western clawed frog</name>
    <name type="synonym">Silurana tropicalis</name>
    <dbReference type="NCBI Taxonomy" id="8364"/>
    <lineage>
        <taxon>Eukaryota</taxon>
        <taxon>Metazoa</taxon>
        <taxon>Chordata</taxon>
        <taxon>Craniata</taxon>
        <taxon>Vertebrata</taxon>
        <taxon>Euteleostomi</taxon>
        <taxon>Amphibia</taxon>
        <taxon>Batrachia</taxon>
        <taxon>Anura</taxon>
        <taxon>Pipoidea</taxon>
        <taxon>Pipidae</taxon>
        <taxon>Xenopodinae</taxon>
        <taxon>Xenopus</taxon>
        <taxon>Silurana</taxon>
    </lineage>
</organism>
<protein>
    <submittedName>
        <fullName evidence="2">Uncharacterized protein</fullName>
    </submittedName>
</protein>
<accession>A0A1B8XX19</accession>
<gene>
    <name evidence="2" type="ORF">XENTR_v900304142mg</name>
</gene>